<keyword evidence="8" id="KW-0862">Zinc</keyword>
<evidence type="ECO:0000259" key="13">
    <source>
        <dbReference type="Pfam" id="PF02163"/>
    </source>
</evidence>
<evidence type="ECO:0000256" key="4">
    <source>
        <dbReference type="ARBA" id="ARBA00022670"/>
    </source>
</evidence>
<evidence type="ECO:0000313" key="15">
    <source>
        <dbReference type="Proteomes" id="UP000315711"/>
    </source>
</evidence>
<dbReference type="PANTHER" id="PTHR39188:SF3">
    <property type="entry name" value="STAGE IV SPORULATION PROTEIN FB"/>
    <property type="match status" value="1"/>
</dbReference>
<keyword evidence="6" id="KW-0479">Metal-binding</keyword>
<dbReference type="GO" id="GO:0006508">
    <property type="term" value="P:proteolysis"/>
    <property type="evidence" value="ECO:0007669"/>
    <property type="project" value="UniProtKB-KW"/>
</dbReference>
<protein>
    <submittedName>
        <fullName evidence="14">Stage IV sporulation protein FB</fullName>
    </submittedName>
</protein>
<comment type="subcellular location">
    <subcellularLocation>
        <location evidence="2">Membrane</location>
        <topology evidence="2">Multi-pass membrane protein</topology>
    </subcellularLocation>
</comment>
<reference evidence="14 15" key="1">
    <citation type="journal article" date="2015" name="Stand. Genomic Sci.">
        <title>Genomic Encyclopedia of Bacterial and Archaeal Type Strains, Phase III: the genomes of soil and plant-associated and newly described type strains.</title>
        <authorList>
            <person name="Whitman W.B."/>
            <person name="Woyke T."/>
            <person name="Klenk H.P."/>
            <person name="Zhou Y."/>
            <person name="Lilburn T.G."/>
            <person name="Beck B.J."/>
            <person name="De Vos P."/>
            <person name="Vandamme P."/>
            <person name="Eisen J.A."/>
            <person name="Garrity G."/>
            <person name="Hugenholtz P."/>
            <person name="Kyrpides N.C."/>
        </authorList>
    </citation>
    <scope>NUCLEOTIDE SEQUENCE [LARGE SCALE GENOMIC DNA]</scope>
    <source>
        <strain evidence="14 15">CGMCC 1.10116</strain>
    </source>
</reference>
<dbReference type="InterPro" id="IPR008915">
    <property type="entry name" value="Peptidase_M50"/>
</dbReference>
<evidence type="ECO:0000256" key="12">
    <source>
        <dbReference type="SAM" id="Phobius"/>
    </source>
</evidence>
<keyword evidence="7" id="KW-0378">Hydrolase</keyword>
<dbReference type="GO" id="GO:0008237">
    <property type="term" value="F:metallopeptidase activity"/>
    <property type="evidence" value="ECO:0007669"/>
    <property type="project" value="UniProtKB-KW"/>
</dbReference>
<evidence type="ECO:0000256" key="5">
    <source>
        <dbReference type="ARBA" id="ARBA00022692"/>
    </source>
</evidence>
<evidence type="ECO:0000256" key="1">
    <source>
        <dbReference type="ARBA" id="ARBA00001947"/>
    </source>
</evidence>
<organism evidence="14 15">
    <name type="scientific">Halalkalibacter nanhaiisediminis</name>
    <dbReference type="NCBI Taxonomy" id="688079"/>
    <lineage>
        <taxon>Bacteria</taxon>
        <taxon>Bacillati</taxon>
        <taxon>Bacillota</taxon>
        <taxon>Bacilli</taxon>
        <taxon>Bacillales</taxon>
        <taxon>Bacillaceae</taxon>
        <taxon>Halalkalibacter</taxon>
    </lineage>
</organism>
<dbReference type="GO" id="GO:0016020">
    <property type="term" value="C:membrane"/>
    <property type="evidence" value="ECO:0007669"/>
    <property type="project" value="UniProtKB-SubCell"/>
</dbReference>
<accession>A0A562QK31</accession>
<evidence type="ECO:0000256" key="10">
    <source>
        <dbReference type="ARBA" id="ARBA00023049"/>
    </source>
</evidence>
<keyword evidence="5 12" id="KW-0812">Transmembrane</keyword>
<keyword evidence="11 12" id="KW-0472">Membrane</keyword>
<sequence>MVFTIVFIHEMGHAFAAHFFKWRIHKIELLPFGGVAEVEDGGCRPFHEELIVIISGPLQHIWLILLSYLCMQLPFWSLSDHQLFVWHNLMILGFNMIPVLPLDGGRLIQLWFTYRFSYVLALTYSRWISSVILGVLLLLSVKFFPFHLNLWVVLSFLIIANYLEWKQRHYRFIRFLMTRRHAQSHQLEHSIIVVRDSMPLREVMKKCRRGHQHLFTIFQLEEGTSLTVKEEELLDVFFTEKHPQTPLSLLNLAGIRK</sequence>
<evidence type="ECO:0000256" key="7">
    <source>
        <dbReference type="ARBA" id="ARBA00022801"/>
    </source>
</evidence>
<gene>
    <name evidence="14" type="ORF">IQ10_01815</name>
</gene>
<dbReference type="AlphaFoldDB" id="A0A562QK31"/>
<feature type="transmembrane region" description="Helical" evidence="12">
    <location>
        <begin position="116"/>
        <end position="140"/>
    </location>
</feature>
<keyword evidence="10" id="KW-0482">Metalloprotease</keyword>
<feature type="transmembrane region" description="Helical" evidence="12">
    <location>
        <begin position="61"/>
        <end position="78"/>
    </location>
</feature>
<evidence type="ECO:0000256" key="2">
    <source>
        <dbReference type="ARBA" id="ARBA00004141"/>
    </source>
</evidence>
<comment type="cofactor">
    <cofactor evidence="1">
        <name>Zn(2+)</name>
        <dbReference type="ChEBI" id="CHEBI:29105"/>
    </cofactor>
</comment>
<dbReference type="CDD" id="cd06161">
    <property type="entry name" value="S2P-M50_SpoIVFB"/>
    <property type="match status" value="1"/>
</dbReference>
<evidence type="ECO:0000256" key="3">
    <source>
        <dbReference type="ARBA" id="ARBA00007931"/>
    </source>
</evidence>
<evidence type="ECO:0000256" key="8">
    <source>
        <dbReference type="ARBA" id="ARBA00022833"/>
    </source>
</evidence>
<evidence type="ECO:0000313" key="14">
    <source>
        <dbReference type="EMBL" id="TWI57112.1"/>
    </source>
</evidence>
<dbReference type="Pfam" id="PF02163">
    <property type="entry name" value="Peptidase_M50"/>
    <property type="match status" value="1"/>
</dbReference>
<dbReference type="EMBL" id="VLKZ01000004">
    <property type="protein sequence ID" value="TWI57112.1"/>
    <property type="molecule type" value="Genomic_DNA"/>
</dbReference>
<evidence type="ECO:0000256" key="9">
    <source>
        <dbReference type="ARBA" id="ARBA00022989"/>
    </source>
</evidence>
<feature type="transmembrane region" description="Helical" evidence="12">
    <location>
        <begin position="146"/>
        <end position="165"/>
    </location>
</feature>
<dbReference type="PANTHER" id="PTHR39188">
    <property type="entry name" value="MEMBRANE-ASSOCIATED ZINC METALLOPROTEASE M50B"/>
    <property type="match status" value="1"/>
</dbReference>
<comment type="caution">
    <text evidence="14">The sequence shown here is derived from an EMBL/GenBank/DDBJ whole genome shotgun (WGS) entry which is preliminary data.</text>
</comment>
<proteinExistence type="inferred from homology"/>
<keyword evidence="4" id="KW-0645">Protease</keyword>
<keyword evidence="15" id="KW-1185">Reference proteome</keyword>
<name>A0A562QK31_9BACI</name>
<comment type="similarity">
    <text evidence="3">Belongs to the peptidase M50B family.</text>
</comment>
<evidence type="ECO:0000256" key="11">
    <source>
        <dbReference type="ARBA" id="ARBA00023136"/>
    </source>
</evidence>
<keyword evidence="9 12" id="KW-1133">Transmembrane helix</keyword>
<feature type="transmembrane region" description="Helical" evidence="12">
    <location>
        <begin position="84"/>
        <end position="104"/>
    </location>
</feature>
<evidence type="ECO:0000256" key="6">
    <source>
        <dbReference type="ARBA" id="ARBA00022723"/>
    </source>
</evidence>
<dbReference type="GO" id="GO:0046872">
    <property type="term" value="F:metal ion binding"/>
    <property type="evidence" value="ECO:0007669"/>
    <property type="project" value="UniProtKB-KW"/>
</dbReference>
<feature type="domain" description="Peptidase M50" evidence="13">
    <location>
        <begin position="2"/>
        <end position="71"/>
    </location>
</feature>
<dbReference type="Proteomes" id="UP000315711">
    <property type="component" value="Unassembled WGS sequence"/>
</dbReference>